<reference evidence="5 6" key="1">
    <citation type="submission" date="2023-07" db="EMBL/GenBank/DDBJ databases">
        <title>Genomic Encyclopedia of Type Strains, Phase IV (KMG-IV): sequencing the most valuable type-strain genomes for metagenomic binning, comparative biology and taxonomic classification.</title>
        <authorList>
            <person name="Goeker M."/>
        </authorList>
    </citation>
    <scope>NUCLEOTIDE SEQUENCE [LARGE SCALE GENOMIC DNA]</scope>
    <source>
        <strain evidence="5 6">DSM 29005</strain>
    </source>
</reference>
<organism evidence="5 6">
    <name type="scientific">Metabacillus malikii</name>
    <dbReference type="NCBI Taxonomy" id="1504265"/>
    <lineage>
        <taxon>Bacteria</taxon>
        <taxon>Bacillati</taxon>
        <taxon>Bacillota</taxon>
        <taxon>Bacilli</taxon>
        <taxon>Bacillales</taxon>
        <taxon>Bacillaceae</taxon>
        <taxon>Metabacillus</taxon>
    </lineage>
</organism>
<evidence type="ECO:0000256" key="3">
    <source>
        <dbReference type="ARBA" id="ARBA00023163"/>
    </source>
</evidence>
<accession>A0ABT9ZH09</accession>
<keyword evidence="1" id="KW-0805">Transcription regulation</keyword>
<dbReference type="InterPro" id="IPR036390">
    <property type="entry name" value="WH_DNA-bd_sf"/>
</dbReference>
<feature type="domain" description="HTH marR-type" evidence="4">
    <location>
        <begin position="4"/>
        <end position="135"/>
    </location>
</feature>
<evidence type="ECO:0000259" key="4">
    <source>
        <dbReference type="PROSITE" id="PS50995"/>
    </source>
</evidence>
<proteinExistence type="predicted"/>
<dbReference type="SUPFAM" id="SSF46785">
    <property type="entry name" value="Winged helix' DNA-binding domain"/>
    <property type="match status" value="1"/>
</dbReference>
<gene>
    <name evidence="5" type="ORF">J2S19_002080</name>
</gene>
<sequence length="142" mass="16534">MVNTNKLFHLLYQKTRLMTKELNEFLQPFGLYSSQWAILSCLKNNGPMIQSEIWRQLVVEAPTVTRTIMKLEASGWVERSQGIDKRERVVSLTAMAINQLPIVEKEVERFEAKMIEQFNQEELDSFYSFITKIGLSTTERKG</sequence>
<dbReference type="EMBL" id="JAUSUD010000008">
    <property type="protein sequence ID" value="MDQ0230823.1"/>
    <property type="molecule type" value="Genomic_DNA"/>
</dbReference>
<dbReference type="PANTHER" id="PTHR42756">
    <property type="entry name" value="TRANSCRIPTIONAL REGULATOR, MARR"/>
    <property type="match status" value="1"/>
</dbReference>
<name>A0ABT9ZH09_9BACI</name>
<dbReference type="InterPro" id="IPR000835">
    <property type="entry name" value="HTH_MarR-typ"/>
</dbReference>
<keyword evidence="6" id="KW-1185">Reference proteome</keyword>
<keyword evidence="3" id="KW-0804">Transcription</keyword>
<dbReference type="PROSITE" id="PS50995">
    <property type="entry name" value="HTH_MARR_2"/>
    <property type="match status" value="1"/>
</dbReference>
<dbReference type="PRINTS" id="PR00598">
    <property type="entry name" value="HTHMARR"/>
</dbReference>
<dbReference type="RefSeq" id="WP_307340825.1">
    <property type="nucleotide sequence ID" value="NZ_JAUSUD010000008.1"/>
</dbReference>
<dbReference type="Pfam" id="PF01047">
    <property type="entry name" value="MarR"/>
    <property type="match status" value="1"/>
</dbReference>
<evidence type="ECO:0000256" key="1">
    <source>
        <dbReference type="ARBA" id="ARBA00023015"/>
    </source>
</evidence>
<protein>
    <submittedName>
        <fullName evidence="5">DNA-binding MarR family transcriptional regulator</fullName>
    </submittedName>
</protein>
<dbReference type="PANTHER" id="PTHR42756:SF1">
    <property type="entry name" value="TRANSCRIPTIONAL REPRESSOR OF EMRAB OPERON"/>
    <property type="match status" value="1"/>
</dbReference>
<evidence type="ECO:0000313" key="5">
    <source>
        <dbReference type="EMBL" id="MDQ0230823.1"/>
    </source>
</evidence>
<evidence type="ECO:0000313" key="6">
    <source>
        <dbReference type="Proteomes" id="UP001234495"/>
    </source>
</evidence>
<keyword evidence="2 5" id="KW-0238">DNA-binding</keyword>
<comment type="caution">
    <text evidence="5">The sequence shown here is derived from an EMBL/GenBank/DDBJ whole genome shotgun (WGS) entry which is preliminary data.</text>
</comment>
<dbReference type="Proteomes" id="UP001234495">
    <property type="component" value="Unassembled WGS sequence"/>
</dbReference>
<dbReference type="GO" id="GO:0003677">
    <property type="term" value="F:DNA binding"/>
    <property type="evidence" value="ECO:0007669"/>
    <property type="project" value="UniProtKB-KW"/>
</dbReference>
<evidence type="ECO:0000256" key="2">
    <source>
        <dbReference type="ARBA" id="ARBA00023125"/>
    </source>
</evidence>
<dbReference type="SMART" id="SM00347">
    <property type="entry name" value="HTH_MARR"/>
    <property type="match status" value="1"/>
</dbReference>
<dbReference type="Gene3D" id="1.10.10.10">
    <property type="entry name" value="Winged helix-like DNA-binding domain superfamily/Winged helix DNA-binding domain"/>
    <property type="match status" value="1"/>
</dbReference>
<dbReference type="InterPro" id="IPR036388">
    <property type="entry name" value="WH-like_DNA-bd_sf"/>
</dbReference>